<dbReference type="Proteomes" id="UP000006729">
    <property type="component" value="Chromosome 13"/>
</dbReference>
<sequence length="236" mass="26741">MKLPKPLYSRIKVCLGRQGQEKFGDELFLFSIIASVLVLVLIGMLLAKLQVNCGTVAVKQPWKGDGLKFFAAEKEILRKIRHRNILKLYASLLKGGSSFLVFKYMPNGNLFQALHRRIKDLYQRYKIALGDAKGIAYLHDDGSPPIIHRDIKSSDILLDEDMNQKLLTLGLRNLQKCPLRGVIVAHLLALMAILFLEKMAYTIKVTEKSDVYSFGVVLLKPIDKEYGEGGYIVYWV</sequence>
<feature type="transmembrane region" description="Helical" evidence="2">
    <location>
        <begin position="179"/>
        <end position="196"/>
    </location>
</feature>
<gene>
    <name evidence="4" type="ORF">POPTR_013G103200</name>
</gene>
<keyword evidence="2" id="KW-1133">Transmembrane helix</keyword>
<feature type="domain" description="Protein kinase" evidence="3">
    <location>
        <begin position="12"/>
        <end position="236"/>
    </location>
</feature>
<dbReference type="InterPro" id="IPR000719">
    <property type="entry name" value="Prot_kinase_dom"/>
</dbReference>
<dbReference type="Gene3D" id="1.10.510.10">
    <property type="entry name" value="Transferase(Phosphotransferase) domain 1"/>
    <property type="match status" value="1"/>
</dbReference>
<dbReference type="GO" id="GO:0007165">
    <property type="term" value="P:signal transduction"/>
    <property type="evidence" value="ECO:0000318"/>
    <property type="project" value="GO_Central"/>
</dbReference>
<feature type="transmembrane region" description="Helical" evidence="2">
    <location>
        <begin position="27"/>
        <end position="47"/>
    </location>
</feature>
<dbReference type="GO" id="GO:0005524">
    <property type="term" value="F:ATP binding"/>
    <property type="evidence" value="ECO:0007669"/>
    <property type="project" value="InterPro"/>
</dbReference>
<dbReference type="EMBL" id="CM009302">
    <property type="protein sequence ID" value="PNT07694.1"/>
    <property type="molecule type" value="Genomic_DNA"/>
</dbReference>
<dbReference type="InterPro" id="IPR051824">
    <property type="entry name" value="LRR_Rcpt-Like_S/T_Kinase"/>
</dbReference>
<dbReference type="PANTHER" id="PTHR48006:SF92">
    <property type="entry name" value="LRR RECEPTOR-LIKE SERINE_THREONINE-PROTEIN KINASE GSO1"/>
    <property type="match status" value="1"/>
</dbReference>
<evidence type="ECO:0000313" key="4">
    <source>
        <dbReference type="EMBL" id="PNT07694.1"/>
    </source>
</evidence>
<dbReference type="InParanoid" id="A0A2K1Y3T7"/>
<evidence type="ECO:0000313" key="5">
    <source>
        <dbReference type="Proteomes" id="UP000006729"/>
    </source>
</evidence>
<dbReference type="GO" id="GO:0005886">
    <property type="term" value="C:plasma membrane"/>
    <property type="evidence" value="ECO:0000318"/>
    <property type="project" value="GO_Central"/>
</dbReference>
<proteinExistence type="predicted"/>
<comment type="subcellular location">
    <subcellularLocation>
        <location evidence="1">Membrane</location>
        <topology evidence="1">Single-pass type I membrane protein</topology>
    </subcellularLocation>
</comment>
<dbReference type="Pfam" id="PF07714">
    <property type="entry name" value="PK_Tyr_Ser-Thr"/>
    <property type="match status" value="1"/>
</dbReference>
<keyword evidence="5" id="KW-1185">Reference proteome</keyword>
<dbReference type="GO" id="GO:0004672">
    <property type="term" value="F:protein kinase activity"/>
    <property type="evidence" value="ECO:0000318"/>
    <property type="project" value="GO_Central"/>
</dbReference>
<keyword evidence="2" id="KW-0812">Transmembrane</keyword>
<evidence type="ECO:0000256" key="1">
    <source>
        <dbReference type="ARBA" id="ARBA00004479"/>
    </source>
</evidence>
<dbReference type="PROSITE" id="PS50011">
    <property type="entry name" value="PROTEIN_KINASE_DOM"/>
    <property type="match status" value="1"/>
</dbReference>
<dbReference type="AlphaFoldDB" id="A0A2K1Y3T7"/>
<accession>A0A2K1Y3T7</accession>
<keyword evidence="2" id="KW-0472">Membrane</keyword>
<dbReference type="PANTHER" id="PTHR48006">
    <property type="entry name" value="LEUCINE-RICH REPEAT-CONTAINING PROTEIN DDB_G0281931-RELATED"/>
    <property type="match status" value="1"/>
</dbReference>
<reference evidence="4 5" key="1">
    <citation type="journal article" date="2006" name="Science">
        <title>The genome of black cottonwood, Populus trichocarpa (Torr. &amp; Gray).</title>
        <authorList>
            <person name="Tuskan G.A."/>
            <person name="Difazio S."/>
            <person name="Jansson S."/>
            <person name="Bohlmann J."/>
            <person name="Grigoriev I."/>
            <person name="Hellsten U."/>
            <person name="Putnam N."/>
            <person name="Ralph S."/>
            <person name="Rombauts S."/>
            <person name="Salamov A."/>
            <person name="Schein J."/>
            <person name="Sterck L."/>
            <person name="Aerts A."/>
            <person name="Bhalerao R.R."/>
            <person name="Bhalerao R.P."/>
            <person name="Blaudez D."/>
            <person name="Boerjan W."/>
            <person name="Brun A."/>
            <person name="Brunner A."/>
            <person name="Busov V."/>
            <person name="Campbell M."/>
            <person name="Carlson J."/>
            <person name="Chalot M."/>
            <person name="Chapman J."/>
            <person name="Chen G.L."/>
            <person name="Cooper D."/>
            <person name="Coutinho P.M."/>
            <person name="Couturier J."/>
            <person name="Covert S."/>
            <person name="Cronk Q."/>
            <person name="Cunningham R."/>
            <person name="Davis J."/>
            <person name="Degroeve S."/>
            <person name="Dejardin A."/>
            <person name="Depamphilis C."/>
            <person name="Detter J."/>
            <person name="Dirks B."/>
            <person name="Dubchak I."/>
            <person name="Duplessis S."/>
            <person name="Ehlting J."/>
            <person name="Ellis B."/>
            <person name="Gendler K."/>
            <person name="Goodstein D."/>
            <person name="Gribskov M."/>
            <person name="Grimwood J."/>
            <person name="Groover A."/>
            <person name="Gunter L."/>
            <person name="Hamberger B."/>
            <person name="Heinze B."/>
            <person name="Helariutta Y."/>
            <person name="Henrissat B."/>
            <person name="Holligan D."/>
            <person name="Holt R."/>
            <person name="Huang W."/>
            <person name="Islam-Faridi N."/>
            <person name="Jones S."/>
            <person name="Jones-Rhoades M."/>
            <person name="Jorgensen R."/>
            <person name="Joshi C."/>
            <person name="Kangasjarvi J."/>
            <person name="Karlsson J."/>
            <person name="Kelleher C."/>
            <person name="Kirkpatrick R."/>
            <person name="Kirst M."/>
            <person name="Kohler A."/>
            <person name="Kalluri U."/>
            <person name="Larimer F."/>
            <person name="Leebens-Mack J."/>
            <person name="Leple J.C."/>
            <person name="Locascio P."/>
            <person name="Lou Y."/>
            <person name="Lucas S."/>
            <person name="Martin F."/>
            <person name="Montanini B."/>
            <person name="Napoli C."/>
            <person name="Nelson D.R."/>
            <person name="Nelson C."/>
            <person name="Nieminen K."/>
            <person name="Nilsson O."/>
            <person name="Pereda V."/>
            <person name="Peter G."/>
            <person name="Philippe R."/>
            <person name="Pilate G."/>
            <person name="Poliakov A."/>
            <person name="Razumovskaya J."/>
            <person name="Richardson P."/>
            <person name="Rinaldi C."/>
            <person name="Ritland K."/>
            <person name="Rouze P."/>
            <person name="Ryaboy D."/>
            <person name="Schmutz J."/>
            <person name="Schrader J."/>
            <person name="Segerman B."/>
            <person name="Shin H."/>
            <person name="Siddiqui A."/>
            <person name="Sterky F."/>
            <person name="Terry A."/>
            <person name="Tsai C.J."/>
            <person name="Uberbacher E."/>
            <person name="Unneberg P."/>
            <person name="Vahala J."/>
            <person name="Wall K."/>
            <person name="Wessler S."/>
            <person name="Yang G."/>
            <person name="Yin T."/>
            <person name="Douglas C."/>
            <person name="Marra M."/>
            <person name="Sandberg G."/>
            <person name="Van de Peer Y."/>
            <person name="Rokhsar D."/>
        </authorList>
    </citation>
    <scope>NUCLEOTIDE SEQUENCE [LARGE SCALE GENOMIC DNA]</scope>
    <source>
        <strain evidence="5">cv. Nisqually</strain>
    </source>
</reference>
<evidence type="ECO:0000259" key="3">
    <source>
        <dbReference type="PROSITE" id="PS50011"/>
    </source>
</evidence>
<evidence type="ECO:0000256" key="2">
    <source>
        <dbReference type="SAM" id="Phobius"/>
    </source>
</evidence>
<name>A0A2K1Y3T7_POPTR</name>
<protein>
    <recommendedName>
        <fullName evidence="3">Protein kinase domain-containing protein</fullName>
    </recommendedName>
</protein>
<dbReference type="InterPro" id="IPR011009">
    <property type="entry name" value="Kinase-like_dom_sf"/>
</dbReference>
<dbReference type="SUPFAM" id="SSF56112">
    <property type="entry name" value="Protein kinase-like (PK-like)"/>
    <property type="match status" value="1"/>
</dbReference>
<organism evidence="4 5">
    <name type="scientific">Populus trichocarpa</name>
    <name type="common">Western balsam poplar</name>
    <name type="synonym">Populus balsamifera subsp. trichocarpa</name>
    <dbReference type="NCBI Taxonomy" id="3694"/>
    <lineage>
        <taxon>Eukaryota</taxon>
        <taxon>Viridiplantae</taxon>
        <taxon>Streptophyta</taxon>
        <taxon>Embryophyta</taxon>
        <taxon>Tracheophyta</taxon>
        <taxon>Spermatophyta</taxon>
        <taxon>Magnoliopsida</taxon>
        <taxon>eudicotyledons</taxon>
        <taxon>Gunneridae</taxon>
        <taxon>Pentapetalae</taxon>
        <taxon>rosids</taxon>
        <taxon>fabids</taxon>
        <taxon>Malpighiales</taxon>
        <taxon>Salicaceae</taxon>
        <taxon>Saliceae</taxon>
        <taxon>Populus</taxon>
    </lineage>
</organism>
<dbReference type="InterPro" id="IPR001245">
    <property type="entry name" value="Ser-Thr/Tyr_kinase_cat_dom"/>
</dbReference>